<evidence type="ECO:0000256" key="1">
    <source>
        <dbReference type="ARBA" id="ARBA00004651"/>
    </source>
</evidence>
<keyword evidence="6 8" id="KW-1133">Transmembrane helix</keyword>
<dbReference type="EMBL" id="BAZW01000044">
    <property type="protein sequence ID" value="GAO31325.1"/>
    <property type="molecule type" value="Genomic_DNA"/>
</dbReference>
<evidence type="ECO:0000256" key="3">
    <source>
        <dbReference type="ARBA" id="ARBA00022448"/>
    </source>
</evidence>
<reference evidence="9 10" key="1">
    <citation type="journal article" date="2015" name="Microbes Environ.">
        <title>Distribution and evolution of nitrogen fixation genes in the phylum bacteroidetes.</title>
        <authorList>
            <person name="Inoue J."/>
            <person name="Oshima K."/>
            <person name="Suda W."/>
            <person name="Sakamoto M."/>
            <person name="Iino T."/>
            <person name="Noda S."/>
            <person name="Hongoh Y."/>
            <person name="Hattori M."/>
            <person name="Ohkuma M."/>
        </authorList>
    </citation>
    <scope>NUCLEOTIDE SEQUENCE [LARGE SCALE GENOMIC DNA]</scope>
    <source>
        <strain evidence="9">JCM 15548</strain>
    </source>
</reference>
<dbReference type="PANTHER" id="PTHR34702:SF1">
    <property type="entry name" value="NA(+)_H(+) ANTIPORTER SUBUNIT F"/>
    <property type="match status" value="1"/>
</dbReference>
<evidence type="ECO:0000313" key="9">
    <source>
        <dbReference type="EMBL" id="GAO31325.1"/>
    </source>
</evidence>
<dbReference type="AlphaFoldDB" id="A0A0E9M2H0"/>
<dbReference type="GO" id="GO:0015385">
    <property type="term" value="F:sodium:proton antiporter activity"/>
    <property type="evidence" value="ECO:0007669"/>
    <property type="project" value="TreeGrafter"/>
</dbReference>
<evidence type="ECO:0000256" key="6">
    <source>
        <dbReference type="ARBA" id="ARBA00022989"/>
    </source>
</evidence>
<dbReference type="PANTHER" id="PTHR34702">
    <property type="entry name" value="NA(+)/H(+) ANTIPORTER SUBUNIT F1"/>
    <property type="match status" value="1"/>
</dbReference>
<proteinExistence type="inferred from homology"/>
<dbReference type="Pfam" id="PF04066">
    <property type="entry name" value="MrpF_PhaF"/>
    <property type="match status" value="1"/>
</dbReference>
<keyword evidence="10" id="KW-1185">Reference proteome</keyword>
<gene>
    <name evidence="9" type="ORF">JCM15548_13676</name>
</gene>
<name>A0A0E9M2H0_9BACT</name>
<keyword evidence="5 8" id="KW-0812">Transmembrane</keyword>
<keyword evidence="7 8" id="KW-0472">Membrane</keyword>
<sequence>MDSSTFLEYSAVAGLWIMTISLVFPLWRLFKGPSLPDRVVALDQIAVIIVGIIICDIIYSKNVLELDVVLVVSFLLAMGSMIIARFLYKQNAEK</sequence>
<comment type="similarity">
    <text evidence="2">Belongs to the CPA3 antiporters (TC 2.A.63) subunit F family.</text>
</comment>
<comment type="subcellular location">
    <subcellularLocation>
        <location evidence="1">Cell membrane</location>
        <topology evidence="1">Multi-pass membrane protein</topology>
    </subcellularLocation>
</comment>
<evidence type="ECO:0008006" key="11">
    <source>
        <dbReference type="Google" id="ProtNLM"/>
    </source>
</evidence>
<dbReference type="GO" id="GO:0005886">
    <property type="term" value="C:plasma membrane"/>
    <property type="evidence" value="ECO:0007669"/>
    <property type="project" value="UniProtKB-SubCell"/>
</dbReference>
<evidence type="ECO:0000256" key="7">
    <source>
        <dbReference type="ARBA" id="ARBA00023136"/>
    </source>
</evidence>
<feature type="transmembrane region" description="Helical" evidence="8">
    <location>
        <begin position="39"/>
        <end position="60"/>
    </location>
</feature>
<dbReference type="RefSeq" id="WP_227625917.1">
    <property type="nucleotide sequence ID" value="NZ_BAZW01000044.1"/>
</dbReference>
<dbReference type="InterPro" id="IPR007208">
    <property type="entry name" value="MrpF/PhaF-like"/>
</dbReference>
<keyword evidence="4" id="KW-1003">Cell membrane</keyword>
<accession>A0A0E9M2H0</accession>
<feature type="transmembrane region" description="Helical" evidence="8">
    <location>
        <begin position="6"/>
        <end position="27"/>
    </location>
</feature>
<dbReference type="Proteomes" id="UP000032900">
    <property type="component" value="Unassembled WGS sequence"/>
</dbReference>
<comment type="caution">
    <text evidence="9">The sequence shown here is derived from an EMBL/GenBank/DDBJ whole genome shotgun (WGS) entry which is preliminary data.</text>
</comment>
<evidence type="ECO:0000256" key="2">
    <source>
        <dbReference type="ARBA" id="ARBA00009212"/>
    </source>
</evidence>
<protein>
    <recommendedName>
        <fullName evidence="11">Na(+) H(+) antiporter subunit F</fullName>
    </recommendedName>
</protein>
<evidence type="ECO:0000313" key="10">
    <source>
        <dbReference type="Proteomes" id="UP000032900"/>
    </source>
</evidence>
<feature type="transmembrane region" description="Helical" evidence="8">
    <location>
        <begin position="66"/>
        <end position="88"/>
    </location>
</feature>
<organism evidence="9 10">
    <name type="scientific">Geofilum rubicundum JCM 15548</name>
    <dbReference type="NCBI Taxonomy" id="1236989"/>
    <lineage>
        <taxon>Bacteria</taxon>
        <taxon>Pseudomonadati</taxon>
        <taxon>Bacteroidota</taxon>
        <taxon>Bacteroidia</taxon>
        <taxon>Marinilabiliales</taxon>
        <taxon>Marinilabiliaceae</taxon>
        <taxon>Geofilum</taxon>
    </lineage>
</organism>
<evidence type="ECO:0000256" key="5">
    <source>
        <dbReference type="ARBA" id="ARBA00022692"/>
    </source>
</evidence>
<evidence type="ECO:0000256" key="8">
    <source>
        <dbReference type="SAM" id="Phobius"/>
    </source>
</evidence>
<evidence type="ECO:0000256" key="4">
    <source>
        <dbReference type="ARBA" id="ARBA00022475"/>
    </source>
</evidence>
<keyword evidence="3" id="KW-0813">Transport</keyword>
<dbReference type="STRING" id="1236989.JCM15548_13676"/>